<proteinExistence type="predicted"/>
<dbReference type="BioCyc" id="MSMI420247:GHWZ-18-MONOMER"/>
<dbReference type="AlphaFoldDB" id="A5UP77"/>
<dbReference type="EnsemblBacteria" id="ABQ86223">
    <property type="protein sequence ID" value="ABQ86223"/>
    <property type="gene ID" value="Msm_0018"/>
</dbReference>
<dbReference type="EMBL" id="CP000678">
    <property type="protein sequence ID" value="ABQ86223.1"/>
    <property type="molecule type" value="Genomic_DNA"/>
</dbReference>
<dbReference type="PATRIC" id="fig|420247.28.peg.19"/>
<dbReference type="Proteomes" id="UP000001992">
    <property type="component" value="Chromosome"/>
</dbReference>
<name>A5UP77_METS3</name>
<keyword evidence="2" id="KW-1185">Reference proteome</keyword>
<evidence type="ECO:0000313" key="1">
    <source>
        <dbReference type="EMBL" id="ABQ86223.1"/>
    </source>
</evidence>
<dbReference type="KEGG" id="msi:Msm_0018"/>
<dbReference type="RefSeq" id="WP_011953625.1">
    <property type="nucleotide sequence ID" value="NC_009515.1"/>
</dbReference>
<gene>
    <name evidence="1" type="ordered locus">Msm_0018</name>
</gene>
<protein>
    <submittedName>
        <fullName evidence="1">Uncharacterized protein</fullName>
    </submittedName>
</protein>
<dbReference type="STRING" id="420247.Msm_0018"/>
<reference evidence="1 2" key="1">
    <citation type="journal article" date="2007" name="Proc. Natl. Acad. Sci. U.S.A.">
        <title>Genomic and metabolic adaptations of Methanobrevibacter smithii to the human gut.</title>
        <authorList>
            <person name="Samuel B.S."/>
            <person name="Hansen E.E."/>
            <person name="Manchester J.K."/>
            <person name="Coutinho P.M."/>
            <person name="Henrissat B."/>
            <person name="Fulton R."/>
            <person name="Latreille P."/>
            <person name="Kim K."/>
            <person name="Wilson R.K."/>
            <person name="Gordon J.I."/>
        </authorList>
    </citation>
    <scope>NUCLEOTIDE SEQUENCE [LARGE SCALE GENOMIC DNA]</scope>
    <source>
        <strain evidence="2">ATCC 35061 / DSM 861 / OCM 144 / PS</strain>
    </source>
</reference>
<dbReference type="HOGENOM" id="CLU_2476062_0_0_2"/>
<organism evidence="1 2">
    <name type="scientific">Methanobrevibacter smithii (strain ATCC 35061 / DSM 861 / OCM 144 / PS)</name>
    <dbReference type="NCBI Taxonomy" id="420247"/>
    <lineage>
        <taxon>Archaea</taxon>
        <taxon>Methanobacteriati</taxon>
        <taxon>Methanobacteriota</taxon>
        <taxon>Methanomada group</taxon>
        <taxon>Methanobacteria</taxon>
        <taxon>Methanobacteriales</taxon>
        <taxon>Methanobacteriaceae</taxon>
        <taxon>Methanobrevibacter</taxon>
    </lineage>
</organism>
<sequence>MRYFEVNGLDASRRVGYGQFNTDHTATIDLFDTEEEKMEHMRGMYKTSPKAFAEWKEWCMYVHLLTDIFGTLEDPKEFDEEKLFAED</sequence>
<evidence type="ECO:0000313" key="2">
    <source>
        <dbReference type="Proteomes" id="UP000001992"/>
    </source>
</evidence>
<accession>A5UP77</accession>
<dbReference type="GeneID" id="78816644"/>